<organism evidence="2 3">
    <name type="scientific">Salipiger mucosus DSM 16094</name>
    <dbReference type="NCBI Taxonomy" id="1123237"/>
    <lineage>
        <taxon>Bacteria</taxon>
        <taxon>Pseudomonadati</taxon>
        <taxon>Pseudomonadota</taxon>
        <taxon>Alphaproteobacteria</taxon>
        <taxon>Rhodobacterales</taxon>
        <taxon>Roseobacteraceae</taxon>
        <taxon>Salipiger</taxon>
    </lineage>
</organism>
<dbReference type="AlphaFoldDB" id="S9RTK3"/>
<protein>
    <submittedName>
        <fullName evidence="2">Uncharacterized protein</fullName>
    </submittedName>
</protein>
<feature type="region of interest" description="Disordered" evidence="1">
    <location>
        <begin position="70"/>
        <end position="92"/>
    </location>
</feature>
<dbReference type="Proteomes" id="UP000015347">
    <property type="component" value="Unassembled WGS sequence"/>
</dbReference>
<keyword evidence="3" id="KW-1185">Reference proteome</keyword>
<dbReference type="STRING" id="1123237.Salmuc_05071"/>
<sequence length="92" mass="9820">MRALRAQGSARPVVVLHELVAHSRRALAEGVVDVVIDQRPHEEVDLALGLLRRIADRQPSGPVPPVVPAIHVPENLPPDPGAADDIQGGDPR</sequence>
<evidence type="ECO:0000313" key="2">
    <source>
        <dbReference type="EMBL" id="EPX81405.1"/>
    </source>
</evidence>
<reference evidence="3" key="1">
    <citation type="journal article" date="2014" name="Stand. Genomic Sci.">
        <title>Genome sequence of the exopolysaccharide-producing Salipiger mucosus type strain (DSM 16094(T)), a moderately halophilic member of the Roseobacter clade.</title>
        <authorList>
            <person name="Riedel T."/>
            <person name="Spring S."/>
            <person name="Fiebig A."/>
            <person name="Petersen J."/>
            <person name="Kyrpides N.C."/>
            <person name="Goker M."/>
            <person name="Klenk H.P."/>
        </authorList>
    </citation>
    <scope>NUCLEOTIDE SEQUENCE [LARGE SCALE GENOMIC DNA]</scope>
    <source>
        <strain evidence="3">DSM 16094</strain>
    </source>
</reference>
<evidence type="ECO:0000256" key="1">
    <source>
        <dbReference type="SAM" id="MobiDB-lite"/>
    </source>
</evidence>
<accession>S9RTK3</accession>
<comment type="caution">
    <text evidence="2">The sequence shown here is derived from an EMBL/GenBank/DDBJ whole genome shotgun (WGS) entry which is preliminary data.</text>
</comment>
<evidence type="ECO:0000313" key="3">
    <source>
        <dbReference type="Proteomes" id="UP000015347"/>
    </source>
</evidence>
<name>S9RTK3_9RHOB</name>
<dbReference type="EMBL" id="APVH01000031">
    <property type="protein sequence ID" value="EPX81405.1"/>
    <property type="molecule type" value="Genomic_DNA"/>
</dbReference>
<dbReference type="HOGENOM" id="CLU_2411493_0_0_5"/>
<proteinExistence type="predicted"/>
<gene>
    <name evidence="2" type="ORF">Salmuc_05071</name>
</gene>